<sequence length="248" mass="27884">MIMKTLSNILFVFMLSFLSVGHLSAQDDSLNKQIWRSIGGQGKWDSLQYLAFSAKGNTVSEELSNEERKFLFNRTTGECRFDGFSGSDQVTYLFNFKGSSTDKLFIAGNLSTDGQEIKKSIKNQLFADLNLLLLPTLIEQRSVQFKNQEERFIGGQKLTVASITSSGPVLGSKLDGLIYIDQNTGEITRYEYTDKTEKISYEVSKYKEIGDGIRLPSLFSAASNDKRTCVFSSISSFVQVEQKKFKEL</sequence>
<dbReference type="Proteomes" id="UP000286246">
    <property type="component" value="Unassembled WGS sequence"/>
</dbReference>
<feature type="signal peptide" evidence="1">
    <location>
        <begin position="1"/>
        <end position="25"/>
    </location>
</feature>
<reference evidence="2 3" key="1">
    <citation type="submission" date="2018-09" db="EMBL/GenBank/DDBJ databases">
        <title>Genomic Encyclopedia of Type Strains, Phase III (KMG-III): the genomes of soil and plant-associated and newly described type strains.</title>
        <authorList>
            <person name="Whitman W."/>
        </authorList>
    </citation>
    <scope>NUCLEOTIDE SEQUENCE [LARGE SCALE GENOMIC DNA]</scope>
    <source>
        <strain evidence="2 3">CECT 7938</strain>
    </source>
</reference>
<organism evidence="2 3">
    <name type="scientific">Sphingobacterium detergens</name>
    <dbReference type="NCBI Taxonomy" id="1145106"/>
    <lineage>
        <taxon>Bacteria</taxon>
        <taxon>Pseudomonadati</taxon>
        <taxon>Bacteroidota</taxon>
        <taxon>Sphingobacteriia</taxon>
        <taxon>Sphingobacteriales</taxon>
        <taxon>Sphingobacteriaceae</taxon>
        <taxon>Sphingobacterium</taxon>
    </lineage>
</organism>
<dbReference type="AlphaFoldDB" id="A0A420AGE1"/>
<comment type="caution">
    <text evidence="2">The sequence shown here is derived from an EMBL/GenBank/DDBJ whole genome shotgun (WGS) entry which is preliminary data.</text>
</comment>
<evidence type="ECO:0000313" key="3">
    <source>
        <dbReference type="Proteomes" id="UP000286246"/>
    </source>
</evidence>
<dbReference type="EMBL" id="RAPY01000007">
    <property type="protein sequence ID" value="RKE43499.1"/>
    <property type="molecule type" value="Genomic_DNA"/>
</dbReference>
<evidence type="ECO:0000256" key="1">
    <source>
        <dbReference type="SAM" id="SignalP"/>
    </source>
</evidence>
<keyword evidence="3" id="KW-1185">Reference proteome</keyword>
<feature type="chain" id="PRO_5019116005" evidence="1">
    <location>
        <begin position="26"/>
        <end position="248"/>
    </location>
</feature>
<proteinExistence type="predicted"/>
<keyword evidence="1" id="KW-0732">Signal</keyword>
<evidence type="ECO:0000313" key="2">
    <source>
        <dbReference type="EMBL" id="RKE43499.1"/>
    </source>
</evidence>
<gene>
    <name evidence="2" type="ORF">DFQ12_5285</name>
</gene>
<protein>
    <submittedName>
        <fullName evidence="2">Uncharacterized protein</fullName>
    </submittedName>
</protein>
<accession>A0A420AGE1</accession>
<name>A0A420AGE1_SPHD1</name>